<proteinExistence type="predicted"/>
<dbReference type="Proteomes" id="UP000517916">
    <property type="component" value="Unassembled WGS sequence"/>
</dbReference>
<dbReference type="RefSeq" id="WP_182837531.1">
    <property type="nucleotide sequence ID" value="NZ_BAAABQ010000059.1"/>
</dbReference>
<keyword evidence="2" id="KW-1185">Reference proteome</keyword>
<dbReference type="GO" id="GO:0003677">
    <property type="term" value="F:DNA binding"/>
    <property type="evidence" value="ECO:0007669"/>
    <property type="project" value="UniProtKB-KW"/>
</dbReference>
<dbReference type="InterPro" id="IPR009061">
    <property type="entry name" value="DNA-bd_dom_put_sf"/>
</dbReference>
<accession>A0ABR6BGY5</accession>
<dbReference type="EMBL" id="JACJID010000002">
    <property type="protein sequence ID" value="MBA8925912.1"/>
    <property type="molecule type" value="Genomic_DNA"/>
</dbReference>
<keyword evidence="1" id="KW-0238">DNA-binding</keyword>
<dbReference type="SUPFAM" id="SSF46955">
    <property type="entry name" value="Putative DNA-binding domain"/>
    <property type="match status" value="1"/>
</dbReference>
<evidence type="ECO:0000313" key="2">
    <source>
        <dbReference type="Proteomes" id="UP000517916"/>
    </source>
</evidence>
<sequence length="68" mass="8094">MTSEVRHLFTPSEAERVLRIKASTVRSWARRRLIWSYGISDTGKPMYDRDDLIRLRDRGWRARSRSAT</sequence>
<reference evidence="1 2" key="1">
    <citation type="submission" date="2020-08" db="EMBL/GenBank/DDBJ databases">
        <title>Genomic Encyclopedia of Archaeal and Bacterial Type Strains, Phase II (KMG-II): from individual species to whole genera.</title>
        <authorList>
            <person name="Goeker M."/>
        </authorList>
    </citation>
    <scope>NUCLEOTIDE SEQUENCE [LARGE SCALE GENOMIC DNA]</scope>
    <source>
        <strain evidence="1 2">DSM 43850</strain>
    </source>
</reference>
<gene>
    <name evidence="1" type="ORF">BC739_003111</name>
</gene>
<evidence type="ECO:0000313" key="1">
    <source>
        <dbReference type="EMBL" id="MBA8925912.1"/>
    </source>
</evidence>
<name>A0ABR6BGY5_9PSEU</name>
<dbReference type="Gene3D" id="1.10.1660.10">
    <property type="match status" value="1"/>
</dbReference>
<protein>
    <submittedName>
        <fullName evidence="1">DNA-binding transcriptional MerR regulator</fullName>
    </submittedName>
</protein>
<comment type="caution">
    <text evidence="1">The sequence shown here is derived from an EMBL/GenBank/DDBJ whole genome shotgun (WGS) entry which is preliminary data.</text>
</comment>
<organism evidence="1 2">
    <name type="scientific">Kutzneria viridogrisea</name>
    <dbReference type="NCBI Taxonomy" id="47990"/>
    <lineage>
        <taxon>Bacteria</taxon>
        <taxon>Bacillati</taxon>
        <taxon>Actinomycetota</taxon>
        <taxon>Actinomycetes</taxon>
        <taxon>Pseudonocardiales</taxon>
        <taxon>Pseudonocardiaceae</taxon>
        <taxon>Kutzneria</taxon>
    </lineage>
</organism>